<dbReference type="PANTHER" id="PTHR43861">
    <property type="entry name" value="TRANS-ACONITATE 2-METHYLTRANSFERASE-RELATED"/>
    <property type="match status" value="1"/>
</dbReference>
<keyword evidence="1" id="KW-0489">Methyltransferase</keyword>
<gene>
    <name evidence="1" type="ORF">GPA21_14830</name>
</gene>
<dbReference type="SUPFAM" id="SSF53335">
    <property type="entry name" value="S-adenosyl-L-methionine-dependent methyltransferases"/>
    <property type="match status" value="1"/>
</dbReference>
<name>A0A972FCK0_9RHOO</name>
<sequence>MIDSPSCPICGNRSRYDFSGRDLMFGLHQRYDFFKCDGCSAIFQNPMPSPEQIASFYPEEYGVYSEDARIRHLSGFRKALLRQYRGYKHLDVPPHLRLAARLWNASHRIGTPAFGNGGKLLDVGCGNGRYLLTMRKLGWQVEGVEFSESGVRVCQKENLTVHHGDLPSANFEDGRFDLITVRHVVEHIPEPQGFMAELARILKPQGRLVMETPNANALGRAWFGPNWYANDVPRHLILFTSDNLALLAAQHGLQESGRVVETSPKIVLNSIDYVTNNTGKPSKRRWARRLLAQVYVFIAKRSGRGDTFQITFVKP</sequence>
<dbReference type="GO" id="GO:0008168">
    <property type="term" value="F:methyltransferase activity"/>
    <property type="evidence" value="ECO:0007669"/>
    <property type="project" value="UniProtKB-KW"/>
</dbReference>
<keyword evidence="1" id="KW-0808">Transferase</keyword>
<keyword evidence="2" id="KW-1185">Reference proteome</keyword>
<dbReference type="InterPro" id="IPR029063">
    <property type="entry name" value="SAM-dependent_MTases_sf"/>
</dbReference>
<reference evidence="1" key="1">
    <citation type="submission" date="2019-12" db="EMBL/GenBank/DDBJ databases">
        <title>Comparative genomics gives insights into the taxonomy of the Azoarcus-Aromatoleum group and reveals separate origins of nif in the plant-associated Azoarcus and non-plant-associated Aromatoleum sub-groups.</title>
        <authorList>
            <person name="Lafos M."/>
            <person name="Maluk M."/>
            <person name="Batista M."/>
            <person name="Junghare M."/>
            <person name="Carmona M."/>
            <person name="Faoro H."/>
            <person name="Cruz L.M."/>
            <person name="Battistoni F."/>
            <person name="De Souza E."/>
            <person name="Pedrosa F."/>
            <person name="Chen W.-M."/>
            <person name="Poole P.S."/>
            <person name="Dixon R.A."/>
            <person name="James E.K."/>
        </authorList>
    </citation>
    <scope>NUCLEOTIDE SEQUENCE</scope>
    <source>
        <strain evidence="1">NSC3</strain>
    </source>
</reference>
<evidence type="ECO:0000313" key="2">
    <source>
        <dbReference type="Proteomes" id="UP000599523"/>
    </source>
</evidence>
<dbReference type="Proteomes" id="UP000599523">
    <property type="component" value="Unassembled WGS sequence"/>
</dbReference>
<dbReference type="RefSeq" id="WP_168988909.1">
    <property type="nucleotide sequence ID" value="NZ_CAWPHM010000004.1"/>
</dbReference>
<dbReference type="GO" id="GO:0032259">
    <property type="term" value="P:methylation"/>
    <property type="evidence" value="ECO:0007669"/>
    <property type="project" value="UniProtKB-KW"/>
</dbReference>
<dbReference type="AlphaFoldDB" id="A0A972FCK0"/>
<evidence type="ECO:0000313" key="1">
    <source>
        <dbReference type="EMBL" id="NMG04229.1"/>
    </source>
</evidence>
<dbReference type="Gene3D" id="3.40.50.150">
    <property type="entry name" value="Vaccinia Virus protein VP39"/>
    <property type="match status" value="1"/>
</dbReference>
<comment type="caution">
    <text evidence="1">The sequence shown here is derived from an EMBL/GenBank/DDBJ whole genome shotgun (WGS) entry which is preliminary data.</text>
</comment>
<dbReference type="Pfam" id="PF13489">
    <property type="entry name" value="Methyltransf_23"/>
    <property type="match status" value="1"/>
</dbReference>
<dbReference type="CDD" id="cd02440">
    <property type="entry name" value="AdoMet_MTases"/>
    <property type="match status" value="1"/>
</dbReference>
<dbReference type="EMBL" id="WTVM01000103">
    <property type="protein sequence ID" value="NMG04229.1"/>
    <property type="molecule type" value="Genomic_DNA"/>
</dbReference>
<organism evidence="1 2">
    <name type="scientific">Azoarcus taiwanensis</name>
    <dbReference type="NCBI Taxonomy" id="666964"/>
    <lineage>
        <taxon>Bacteria</taxon>
        <taxon>Pseudomonadati</taxon>
        <taxon>Pseudomonadota</taxon>
        <taxon>Betaproteobacteria</taxon>
        <taxon>Rhodocyclales</taxon>
        <taxon>Zoogloeaceae</taxon>
        <taxon>Azoarcus</taxon>
    </lineage>
</organism>
<protein>
    <submittedName>
        <fullName evidence="1">Methyltransferase domain-containing protein</fullName>
    </submittedName>
</protein>
<accession>A0A972FCK0</accession>
<proteinExistence type="predicted"/>